<dbReference type="OrthoDB" id="3178064at2"/>
<dbReference type="Pfam" id="PF10502">
    <property type="entry name" value="Peptidase_S26"/>
    <property type="match status" value="1"/>
</dbReference>
<feature type="transmembrane region" description="Helical" evidence="7">
    <location>
        <begin position="170"/>
        <end position="188"/>
    </location>
</feature>
<keyword evidence="3 7" id="KW-1133">Transmembrane helix</keyword>
<evidence type="ECO:0000259" key="8">
    <source>
        <dbReference type="Pfam" id="PF10502"/>
    </source>
</evidence>
<dbReference type="EMBL" id="CP001342">
    <property type="protein sequence ID" value="ACL41985.1"/>
    <property type="molecule type" value="Genomic_DNA"/>
</dbReference>
<evidence type="ECO:0000256" key="4">
    <source>
        <dbReference type="ARBA" id="ARBA00023136"/>
    </source>
</evidence>
<keyword evidence="10" id="KW-1185">Reference proteome</keyword>
<feature type="region of interest" description="Disordered" evidence="6">
    <location>
        <begin position="1"/>
        <end position="20"/>
    </location>
</feature>
<dbReference type="KEGG" id="ach:Achl_4034"/>
<keyword evidence="2 7" id="KW-0812">Transmembrane</keyword>
<dbReference type="PANTHER" id="PTHR10806:SF6">
    <property type="entry name" value="SIGNAL PEPTIDASE COMPLEX CATALYTIC SUBUNIT SEC11"/>
    <property type="match status" value="1"/>
</dbReference>
<gene>
    <name evidence="9" type="ordered locus">Achl_4034</name>
</gene>
<feature type="domain" description="Peptidase S26" evidence="8">
    <location>
        <begin position="36"/>
        <end position="112"/>
    </location>
</feature>
<name>B8HHT8_PSECP</name>
<sequence>MTTLPDHQITPPADTGSTPKPAIGSRLIDLGVNVAFAAALFLVAVAAVLPALTGGTAMTVMTGSMAPALPPGHILIYHPVAADTLKVGDVIAYQPDKNITGGVPITHRVIGVHHTGGHAEEIIVQGDANPVPDKPVRPEQIIGKMDYYIPFAGMLRLLAFHAGLASLFDLLPAGLIGYGIFLFVRALLPGRRKAKPEAAADGIQPAAHCLRMFTGS</sequence>
<dbReference type="HOGENOM" id="CLU_089996_2_0_11"/>
<reference evidence="9" key="1">
    <citation type="submission" date="2009-01" db="EMBL/GenBank/DDBJ databases">
        <title>Complete sequence of plasmid1 of Arthrobacter chlorophenolicus A6.</title>
        <authorList>
            <consortium name="US DOE Joint Genome Institute"/>
            <person name="Lucas S."/>
            <person name="Copeland A."/>
            <person name="Lapidus A."/>
            <person name="Glavina del Rio T."/>
            <person name="Tice H."/>
            <person name="Bruce D."/>
            <person name="Goodwin L."/>
            <person name="Pitluck S."/>
            <person name="Goltsman E."/>
            <person name="Clum A."/>
            <person name="Larimer F."/>
            <person name="Land M."/>
            <person name="Hauser L."/>
            <person name="Kyrpides N."/>
            <person name="Mikhailova N."/>
            <person name="Jansson J."/>
            <person name="Richardson P."/>
        </authorList>
    </citation>
    <scope>NUCLEOTIDE SEQUENCE [LARGE SCALE GENOMIC DNA]</scope>
    <source>
        <strain evidence="9">A6</strain>
        <plasmid evidence="9">pACHL01</plasmid>
    </source>
</reference>
<dbReference type="EC" id="3.4.21.89" evidence="5"/>
<organism evidence="9 10">
    <name type="scientific">Pseudarthrobacter chlorophenolicus (strain ATCC 700700 / DSM 12829 / CIP 107037 / JCM 12360 / KCTC 9906 / NCIMB 13794 / A6)</name>
    <name type="common">Arthrobacter chlorophenolicus</name>
    <dbReference type="NCBI Taxonomy" id="452863"/>
    <lineage>
        <taxon>Bacteria</taxon>
        <taxon>Bacillati</taxon>
        <taxon>Actinomycetota</taxon>
        <taxon>Actinomycetes</taxon>
        <taxon>Micrococcales</taxon>
        <taxon>Micrococcaceae</taxon>
        <taxon>Pseudarthrobacter</taxon>
    </lineage>
</organism>
<feature type="transmembrane region" description="Helical" evidence="7">
    <location>
        <begin position="30"/>
        <end position="52"/>
    </location>
</feature>
<dbReference type="GO" id="GO:0009003">
    <property type="term" value="F:signal peptidase activity"/>
    <property type="evidence" value="ECO:0007669"/>
    <property type="project" value="UniProtKB-EC"/>
</dbReference>
<evidence type="ECO:0000313" key="10">
    <source>
        <dbReference type="Proteomes" id="UP000002505"/>
    </source>
</evidence>
<dbReference type="InterPro" id="IPR019533">
    <property type="entry name" value="Peptidase_S26"/>
</dbReference>
<dbReference type="SUPFAM" id="SSF51306">
    <property type="entry name" value="LexA/Signal peptidase"/>
    <property type="match status" value="1"/>
</dbReference>
<dbReference type="GO" id="GO:0004252">
    <property type="term" value="F:serine-type endopeptidase activity"/>
    <property type="evidence" value="ECO:0007669"/>
    <property type="project" value="UniProtKB-UniRule"/>
</dbReference>
<comment type="subcellular location">
    <subcellularLocation>
        <location evidence="1">Membrane</location>
    </subcellularLocation>
</comment>
<keyword evidence="9" id="KW-0614">Plasmid</keyword>
<keyword evidence="4 7" id="KW-0472">Membrane</keyword>
<dbReference type="PANTHER" id="PTHR10806">
    <property type="entry name" value="SIGNAL PEPTIDASE COMPLEX CATALYTIC SUBUNIT SEC11"/>
    <property type="match status" value="1"/>
</dbReference>
<accession>B8HHT8</accession>
<dbReference type="Proteomes" id="UP000002505">
    <property type="component" value="Plasmid pACHL01"/>
</dbReference>
<dbReference type="GO" id="GO:0016020">
    <property type="term" value="C:membrane"/>
    <property type="evidence" value="ECO:0007669"/>
    <property type="project" value="UniProtKB-SubCell"/>
</dbReference>
<evidence type="ECO:0000256" key="5">
    <source>
        <dbReference type="NCBIfam" id="TIGR02228"/>
    </source>
</evidence>
<evidence type="ECO:0000256" key="1">
    <source>
        <dbReference type="ARBA" id="ARBA00004370"/>
    </source>
</evidence>
<dbReference type="NCBIfam" id="TIGR02228">
    <property type="entry name" value="sigpep_I_arch"/>
    <property type="match status" value="1"/>
</dbReference>
<geneLocation type="plasmid" evidence="9 10">
    <name>pACHL01</name>
</geneLocation>
<dbReference type="RefSeq" id="WP_012623002.1">
    <property type="nucleotide sequence ID" value="NC_011879.1"/>
</dbReference>
<evidence type="ECO:0000256" key="6">
    <source>
        <dbReference type="SAM" id="MobiDB-lite"/>
    </source>
</evidence>
<dbReference type="GO" id="GO:0006465">
    <property type="term" value="P:signal peptide processing"/>
    <property type="evidence" value="ECO:0007669"/>
    <property type="project" value="UniProtKB-UniRule"/>
</dbReference>
<dbReference type="AlphaFoldDB" id="B8HHT8"/>
<evidence type="ECO:0000256" key="3">
    <source>
        <dbReference type="ARBA" id="ARBA00022989"/>
    </source>
</evidence>
<dbReference type="InterPro" id="IPR001733">
    <property type="entry name" value="Peptidase_S26B"/>
</dbReference>
<dbReference type="CDD" id="cd06530">
    <property type="entry name" value="S26_SPase_I"/>
    <property type="match status" value="1"/>
</dbReference>
<evidence type="ECO:0000256" key="2">
    <source>
        <dbReference type="ARBA" id="ARBA00022692"/>
    </source>
</evidence>
<evidence type="ECO:0000313" key="9">
    <source>
        <dbReference type="EMBL" id="ACL41985.1"/>
    </source>
</evidence>
<dbReference type="InterPro" id="IPR036286">
    <property type="entry name" value="LexA/Signal_pep-like_sf"/>
</dbReference>
<proteinExistence type="predicted"/>
<protein>
    <recommendedName>
        <fullName evidence="5">Signal peptidase I</fullName>
        <ecNumber evidence="5">3.4.21.89</ecNumber>
    </recommendedName>
</protein>
<evidence type="ECO:0000256" key="7">
    <source>
        <dbReference type="SAM" id="Phobius"/>
    </source>
</evidence>